<dbReference type="PROSITE" id="PS01124">
    <property type="entry name" value="HTH_ARAC_FAMILY_2"/>
    <property type="match status" value="1"/>
</dbReference>
<protein>
    <submittedName>
        <fullName evidence="11">AraC family transcriptional regulator</fullName>
    </submittedName>
</protein>
<evidence type="ECO:0000256" key="1">
    <source>
        <dbReference type="ARBA" id="ARBA00004496"/>
    </source>
</evidence>
<keyword evidence="3 8" id="KW-0597">Phosphoprotein</keyword>
<organism evidence="11 12">
    <name type="scientific">Paenibacillus piri</name>
    <dbReference type="NCBI Taxonomy" id="2547395"/>
    <lineage>
        <taxon>Bacteria</taxon>
        <taxon>Bacillati</taxon>
        <taxon>Bacillota</taxon>
        <taxon>Bacilli</taxon>
        <taxon>Bacillales</taxon>
        <taxon>Paenibacillaceae</taxon>
        <taxon>Paenibacillus</taxon>
    </lineage>
</organism>
<dbReference type="PRINTS" id="PR00032">
    <property type="entry name" value="HTHARAC"/>
</dbReference>
<keyword evidence="12" id="KW-1185">Reference proteome</keyword>
<comment type="caution">
    <text evidence="11">The sequence shown here is derived from an EMBL/GenBank/DDBJ whole genome shotgun (WGS) entry which is preliminary data.</text>
</comment>
<keyword evidence="4" id="KW-0902">Two-component regulatory system</keyword>
<evidence type="ECO:0000313" key="11">
    <source>
        <dbReference type="EMBL" id="TDF95398.1"/>
    </source>
</evidence>
<evidence type="ECO:0000256" key="6">
    <source>
        <dbReference type="ARBA" id="ARBA00023125"/>
    </source>
</evidence>
<name>A0A4R5KKN5_9BACL</name>
<dbReference type="Gene3D" id="1.10.10.60">
    <property type="entry name" value="Homeodomain-like"/>
    <property type="match status" value="2"/>
</dbReference>
<dbReference type="InterPro" id="IPR009057">
    <property type="entry name" value="Homeodomain-like_sf"/>
</dbReference>
<dbReference type="InterPro" id="IPR051552">
    <property type="entry name" value="HptR"/>
</dbReference>
<dbReference type="InterPro" id="IPR001789">
    <property type="entry name" value="Sig_transdc_resp-reg_receiver"/>
</dbReference>
<evidence type="ECO:0000256" key="2">
    <source>
        <dbReference type="ARBA" id="ARBA00022490"/>
    </source>
</evidence>
<dbReference type="GO" id="GO:0003700">
    <property type="term" value="F:DNA-binding transcription factor activity"/>
    <property type="evidence" value="ECO:0007669"/>
    <property type="project" value="InterPro"/>
</dbReference>
<evidence type="ECO:0000256" key="5">
    <source>
        <dbReference type="ARBA" id="ARBA00023015"/>
    </source>
</evidence>
<feature type="modified residue" description="4-aspartylphosphate" evidence="8">
    <location>
        <position position="55"/>
    </location>
</feature>
<dbReference type="InterPro" id="IPR018060">
    <property type="entry name" value="HTH_AraC"/>
</dbReference>
<dbReference type="GO" id="GO:0005737">
    <property type="term" value="C:cytoplasm"/>
    <property type="evidence" value="ECO:0007669"/>
    <property type="project" value="UniProtKB-SubCell"/>
</dbReference>
<dbReference type="InterPro" id="IPR020449">
    <property type="entry name" value="Tscrpt_reg_AraC-type_HTH"/>
</dbReference>
<evidence type="ECO:0000313" key="12">
    <source>
        <dbReference type="Proteomes" id="UP000295636"/>
    </source>
</evidence>
<keyword evidence="5" id="KW-0805">Transcription regulation</keyword>
<dbReference type="Proteomes" id="UP000295636">
    <property type="component" value="Unassembled WGS sequence"/>
</dbReference>
<accession>A0A4R5KKN5</accession>
<dbReference type="SUPFAM" id="SSF46689">
    <property type="entry name" value="Homeodomain-like"/>
    <property type="match status" value="2"/>
</dbReference>
<dbReference type="OrthoDB" id="9794370at2"/>
<keyword evidence="7" id="KW-0804">Transcription</keyword>
<dbReference type="SMART" id="SM00448">
    <property type="entry name" value="REC"/>
    <property type="match status" value="1"/>
</dbReference>
<evidence type="ECO:0000256" key="7">
    <source>
        <dbReference type="ARBA" id="ARBA00023163"/>
    </source>
</evidence>
<dbReference type="AlphaFoldDB" id="A0A4R5KKN5"/>
<comment type="subcellular location">
    <subcellularLocation>
        <location evidence="1">Cytoplasm</location>
    </subcellularLocation>
</comment>
<dbReference type="SMART" id="SM00342">
    <property type="entry name" value="HTH_ARAC"/>
    <property type="match status" value="1"/>
</dbReference>
<dbReference type="PANTHER" id="PTHR42713:SF3">
    <property type="entry name" value="TRANSCRIPTIONAL REGULATORY PROTEIN HPTR"/>
    <property type="match status" value="1"/>
</dbReference>
<dbReference type="GO" id="GO:0043565">
    <property type="term" value="F:sequence-specific DNA binding"/>
    <property type="evidence" value="ECO:0007669"/>
    <property type="project" value="InterPro"/>
</dbReference>
<dbReference type="GO" id="GO:0000160">
    <property type="term" value="P:phosphorelay signal transduction system"/>
    <property type="evidence" value="ECO:0007669"/>
    <property type="project" value="UniProtKB-KW"/>
</dbReference>
<feature type="domain" description="Response regulatory" evidence="10">
    <location>
        <begin position="3"/>
        <end position="121"/>
    </location>
</feature>
<dbReference type="SUPFAM" id="SSF52172">
    <property type="entry name" value="CheY-like"/>
    <property type="match status" value="1"/>
</dbReference>
<feature type="domain" description="HTH araC/xylS-type" evidence="9">
    <location>
        <begin position="445"/>
        <end position="543"/>
    </location>
</feature>
<evidence type="ECO:0000256" key="3">
    <source>
        <dbReference type="ARBA" id="ARBA00022553"/>
    </source>
</evidence>
<evidence type="ECO:0000256" key="8">
    <source>
        <dbReference type="PROSITE-ProRule" id="PRU00169"/>
    </source>
</evidence>
<gene>
    <name evidence="11" type="ORF">E1757_19985</name>
</gene>
<dbReference type="Pfam" id="PF00072">
    <property type="entry name" value="Response_reg"/>
    <property type="match status" value="1"/>
</dbReference>
<evidence type="ECO:0000259" key="9">
    <source>
        <dbReference type="PROSITE" id="PS01124"/>
    </source>
</evidence>
<dbReference type="Pfam" id="PF12833">
    <property type="entry name" value="HTH_18"/>
    <property type="match status" value="1"/>
</dbReference>
<dbReference type="PROSITE" id="PS50110">
    <property type="entry name" value="RESPONSE_REGULATORY"/>
    <property type="match status" value="1"/>
</dbReference>
<dbReference type="InterPro" id="IPR011006">
    <property type="entry name" value="CheY-like_superfamily"/>
</dbReference>
<dbReference type="CDD" id="cd17536">
    <property type="entry name" value="REC_YesN-like"/>
    <property type="match status" value="1"/>
</dbReference>
<keyword evidence="6" id="KW-0238">DNA-binding</keyword>
<dbReference type="Gene3D" id="3.40.50.2300">
    <property type="match status" value="1"/>
</dbReference>
<sequence>MYKVLIADDEMIVRVGLKSFIEWEQFGFTLCGEAGNGEEALALCEQLAPDVVLTDMRMPKMGGLAFIEQALKRWPDLKIVVLSCVNEFDVLQQAFRFGVNDYFLKLSFNPDNLIGILEKVGKELDQLRAAGKGAAAPAVQAEELLQPEQAVLKEHFYRIAVRDKHQTLKLGGRLKLRIAPGEHIAMAIRGDHPYRLDKNDPKLRGHLLKYSVINIVEEVLGREVATDVVELDEDEYLAVCAVGDGWSDESAFLLAKEIQHSLLLFLNYSVSIGIGERMNMFQHFYAGYSQSASALEQKFYRGHGSIQFYSDSDLTGDDAAADNGLGPLSAMLDEKAMAVYLDSFSFEKARITVLECIERIKAVGAWPAEDVKSYFTEWVIPWLRMYKSYGGSAKEPHDRSVSPFEQIHSLETLEDMRNWYIDYTIRMEELIRQLSKGLRSREEIKKAKRYVERHYADEISIVDVAQHIGLNSTYFSHLFKKETGEGFSEFLTHYRLTKAQLLLRDSSKNITEISEEVGYNDVAYFRKIFRGQLQMTPSEYRAQFTRHGSAI</sequence>
<proteinExistence type="predicted"/>
<dbReference type="RefSeq" id="WP_133231374.1">
    <property type="nucleotide sequence ID" value="NZ_SMRT01000010.1"/>
</dbReference>
<keyword evidence="2" id="KW-0963">Cytoplasm</keyword>
<evidence type="ECO:0000256" key="4">
    <source>
        <dbReference type="ARBA" id="ARBA00023012"/>
    </source>
</evidence>
<evidence type="ECO:0000259" key="10">
    <source>
        <dbReference type="PROSITE" id="PS50110"/>
    </source>
</evidence>
<reference evidence="11 12" key="1">
    <citation type="submission" date="2019-03" db="EMBL/GenBank/DDBJ databases">
        <title>This is whole genome sequence of Paenibacillus sp MS74 strain.</title>
        <authorList>
            <person name="Trinh H.N."/>
        </authorList>
    </citation>
    <scope>NUCLEOTIDE SEQUENCE [LARGE SCALE GENOMIC DNA]</scope>
    <source>
        <strain evidence="11 12">MS74</strain>
    </source>
</reference>
<dbReference type="PANTHER" id="PTHR42713">
    <property type="entry name" value="HISTIDINE KINASE-RELATED"/>
    <property type="match status" value="1"/>
</dbReference>
<dbReference type="EMBL" id="SMRT01000010">
    <property type="protein sequence ID" value="TDF95398.1"/>
    <property type="molecule type" value="Genomic_DNA"/>
</dbReference>